<evidence type="ECO:0000256" key="14">
    <source>
        <dbReference type="SAM" id="MobiDB-lite"/>
    </source>
</evidence>
<evidence type="ECO:0000256" key="11">
    <source>
        <dbReference type="ARBA" id="ARBA00022840"/>
    </source>
</evidence>
<evidence type="ECO:0000256" key="10">
    <source>
        <dbReference type="ARBA" id="ARBA00022777"/>
    </source>
</evidence>
<protein>
    <recommendedName>
        <fullName evidence="3">non-specific serine/threonine protein kinase</fullName>
        <ecNumber evidence="3">2.7.11.1</ecNumber>
    </recommendedName>
</protein>
<dbReference type="PROSITE" id="PS50113">
    <property type="entry name" value="PAC"/>
    <property type="match status" value="2"/>
</dbReference>
<evidence type="ECO:0000259" key="15">
    <source>
        <dbReference type="PROSITE" id="PS50011"/>
    </source>
</evidence>
<keyword evidence="5" id="KW-0600">Photoreceptor protein</keyword>
<evidence type="ECO:0000259" key="16">
    <source>
        <dbReference type="PROSITE" id="PS50112"/>
    </source>
</evidence>
<evidence type="ECO:0000256" key="2">
    <source>
        <dbReference type="ARBA" id="ARBA00009903"/>
    </source>
</evidence>
<dbReference type="GO" id="GO:0007010">
    <property type="term" value="P:cytoskeleton organization"/>
    <property type="evidence" value="ECO:0007669"/>
    <property type="project" value="UniProtKB-ARBA"/>
</dbReference>
<dbReference type="InterPro" id="IPR000700">
    <property type="entry name" value="PAS-assoc_C"/>
</dbReference>
<feature type="domain" description="Protein kinase" evidence="15">
    <location>
        <begin position="373"/>
        <end position="665"/>
    </location>
</feature>
<dbReference type="GO" id="GO:0009882">
    <property type="term" value="F:blue light photoreceptor activity"/>
    <property type="evidence" value="ECO:0007669"/>
    <property type="project" value="UniProtKB-ARBA"/>
</dbReference>
<feature type="domain" description="PAS" evidence="16">
    <location>
        <begin position="11"/>
        <end position="84"/>
    </location>
</feature>
<accession>A0A126X1B2</accession>
<dbReference type="SUPFAM" id="SSF56112">
    <property type="entry name" value="Protein kinase-like (PK-like)"/>
    <property type="match status" value="1"/>
</dbReference>
<dbReference type="CDD" id="cd00130">
    <property type="entry name" value="PAS"/>
    <property type="match status" value="2"/>
</dbReference>
<comment type="catalytic activity">
    <reaction evidence="13">
        <text>L-seryl-[protein] + ATP = O-phospho-L-seryl-[protein] + ADP + H(+)</text>
        <dbReference type="Rhea" id="RHEA:17989"/>
        <dbReference type="Rhea" id="RHEA-COMP:9863"/>
        <dbReference type="Rhea" id="RHEA-COMP:11604"/>
        <dbReference type="ChEBI" id="CHEBI:15378"/>
        <dbReference type="ChEBI" id="CHEBI:29999"/>
        <dbReference type="ChEBI" id="CHEBI:30616"/>
        <dbReference type="ChEBI" id="CHEBI:83421"/>
        <dbReference type="ChEBI" id="CHEBI:456216"/>
        <dbReference type="EC" id="2.7.11.1"/>
    </reaction>
</comment>
<dbReference type="PROSITE" id="PS00108">
    <property type="entry name" value="PROTEIN_KINASE_ST"/>
    <property type="match status" value="1"/>
</dbReference>
<keyword evidence="9" id="KW-0547">Nucleotide-binding</keyword>
<name>A0A126X1B2_PEDMN</name>
<dbReference type="PANTHER" id="PTHR45637">
    <property type="entry name" value="FLIPPASE KINASE 1-RELATED"/>
    <property type="match status" value="1"/>
</dbReference>
<keyword evidence="10" id="KW-0418">Kinase</keyword>
<dbReference type="SMART" id="SM00086">
    <property type="entry name" value="PAC"/>
    <property type="match status" value="2"/>
</dbReference>
<dbReference type="PROSITE" id="PS50112">
    <property type="entry name" value="PAS"/>
    <property type="match status" value="2"/>
</dbReference>
<dbReference type="SUPFAM" id="SSF55785">
    <property type="entry name" value="PYP-like sensor domain (PAS domain)"/>
    <property type="match status" value="2"/>
</dbReference>
<dbReference type="InterPro" id="IPR000719">
    <property type="entry name" value="Prot_kinase_dom"/>
</dbReference>
<dbReference type="GO" id="GO:0005524">
    <property type="term" value="F:ATP binding"/>
    <property type="evidence" value="ECO:0007669"/>
    <property type="project" value="UniProtKB-KW"/>
</dbReference>
<dbReference type="NCBIfam" id="TIGR00229">
    <property type="entry name" value="sensory_box"/>
    <property type="match status" value="2"/>
</dbReference>
<feature type="domain" description="PAC" evidence="17">
    <location>
        <begin position="85"/>
        <end position="139"/>
    </location>
</feature>
<comment type="similarity">
    <text evidence="2">Belongs to the protein kinase superfamily. AGC Ser/Thr protein kinase family.</text>
</comment>
<dbReference type="EC" id="2.7.11.1" evidence="3"/>
<sequence length="701" mass="78226">MEGGKVSLPPAAAQLSKVLEGLKHTFVVADATLPDCPLVFASESFYKMTGFKADEILGKNCRFLQGEQTDRETVAKIRESVQKGEGFSCRLLNYRRDGTPFWNLLTITPIKNAQGKVTKFVGVQVDVTSKTEGKTDNERSLVHYDDRLRQNVAHKIVTDVTMAVEDAEVQIEGGRKAAPKAFPRVAIDLATTVERAQQNFVIADPKLPDCPIVFASDQFLDLTGYAREEVLGRNCRFLQGPDTDPAVIEEIRAAIREMKEVTVKILNYKKSGTPFWNMFTLAPIQDIDGTVRFFVGVQVDVTDKEAQKAYEAQQEVMALQSAVRDLQSGWKDDPWRGIPAGLCKNKPHTGVTEPYKALGAVEKRDGALALHHFKRIKQLGNGDVGMVDLVQLDGTNFKFAMKTLDKREMQERNKVHRVMTEVKCLQMVDHPFVACLYAVLQTKTHLHFILEFCEGGEVYSLLNAQPNKRLKEQHVQFYGAEVLTSLQYLHLLGVIYRDLKPENLLIRDDGHVIMTDFDLSYIKGIVEPTVEQVQTLVPAKNNSNRKVKVTIPTLIAEPKARANSFVGTEEYLAPEVINAGGHSAGVDWWSFGILMYELLYGTTPFRGARRDDTFENILSAPLTFPSKPQVSPQCIDLIQQLLHKNPAKRLGAQRGAEEIKAHPFWKGINWALLRKQTPPFVPRKGGAQGQTAEGAPSSPTS</sequence>
<evidence type="ECO:0000256" key="13">
    <source>
        <dbReference type="ARBA" id="ARBA00048679"/>
    </source>
</evidence>
<proteinExistence type="evidence at transcript level"/>
<comment type="catalytic activity">
    <reaction evidence="12">
        <text>L-threonyl-[protein] + ATP = O-phospho-L-threonyl-[protein] + ADP + H(+)</text>
        <dbReference type="Rhea" id="RHEA:46608"/>
        <dbReference type="Rhea" id="RHEA-COMP:11060"/>
        <dbReference type="Rhea" id="RHEA-COMP:11605"/>
        <dbReference type="ChEBI" id="CHEBI:15378"/>
        <dbReference type="ChEBI" id="CHEBI:30013"/>
        <dbReference type="ChEBI" id="CHEBI:30616"/>
        <dbReference type="ChEBI" id="CHEBI:61977"/>
        <dbReference type="ChEBI" id="CHEBI:456216"/>
        <dbReference type="EC" id="2.7.11.1"/>
    </reaction>
</comment>
<keyword evidence="6" id="KW-0597">Phosphoprotein</keyword>
<evidence type="ECO:0000313" key="18">
    <source>
        <dbReference type="EMBL" id="AML78503.1"/>
    </source>
</evidence>
<evidence type="ECO:0000259" key="17">
    <source>
        <dbReference type="PROSITE" id="PS50113"/>
    </source>
</evidence>
<dbReference type="GO" id="GO:0004674">
    <property type="term" value="F:protein serine/threonine kinase activity"/>
    <property type="evidence" value="ECO:0007669"/>
    <property type="project" value="UniProtKB-KW"/>
</dbReference>
<feature type="region of interest" description="Disordered" evidence="14">
    <location>
        <begin position="679"/>
        <end position="701"/>
    </location>
</feature>
<dbReference type="InterPro" id="IPR011009">
    <property type="entry name" value="Kinase-like_dom_sf"/>
</dbReference>
<dbReference type="Gene3D" id="3.30.200.20">
    <property type="entry name" value="Phosphorylase Kinase, domain 1"/>
    <property type="match status" value="1"/>
</dbReference>
<comment type="cofactor">
    <cofactor evidence="1">
        <name>FMN</name>
        <dbReference type="ChEBI" id="CHEBI:58210"/>
    </cofactor>
</comment>
<dbReference type="EMBL" id="KT321747">
    <property type="protein sequence ID" value="ANC96872.1"/>
    <property type="molecule type" value="mRNA"/>
</dbReference>
<reference evidence="18" key="3">
    <citation type="journal article" date="2016" name="Proc. Natl. Acad. Sci. U.S.A.">
        <title>Functional and topological diversity of LOV domain photoreceptors.</title>
        <authorList>
            <person name="Glantz S.T."/>
            <person name="Carpenter E.J."/>
            <person name="Melkonian M."/>
            <person name="Gardner K.H."/>
            <person name="Boyden E.S."/>
            <person name="Wong G.K."/>
            <person name="Chow B.Y."/>
        </authorList>
    </citation>
    <scope>NUCLEOTIDE SEQUENCE</scope>
    <source>
        <strain evidence="18">RRSV_2023148</strain>
    </source>
</reference>
<feature type="domain" description="PAS" evidence="16">
    <location>
        <begin position="185"/>
        <end position="258"/>
    </location>
</feature>
<evidence type="ECO:0000256" key="4">
    <source>
        <dbReference type="ARBA" id="ARBA00022527"/>
    </source>
</evidence>
<dbReference type="Gene3D" id="1.10.510.10">
    <property type="entry name" value="Transferase(Phosphotransferase) domain 1"/>
    <property type="match status" value="1"/>
</dbReference>
<organism evidence="18">
    <name type="scientific">Pedinomonas minor</name>
    <name type="common">Green alga</name>
    <dbReference type="NCBI Taxonomy" id="3159"/>
    <lineage>
        <taxon>Eukaryota</taxon>
        <taxon>Viridiplantae</taxon>
        <taxon>Chlorophyta</taxon>
        <taxon>core chlorophytes</taxon>
        <taxon>Pedinophyceae</taxon>
        <taxon>Pedinomonadales</taxon>
        <taxon>Pedinomonadaceae</taxon>
        <taxon>Pedinomonas</taxon>
    </lineage>
</organism>
<dbReference type="SMART" id="SM00091">
    <property type="entry name" value="PAS"/>
    <property type="match status" value="2"/>
</dbReference>
<keyword evidence="5" id="KW-0675">Receptor</keyword>
<dbReference type="Pfam" id="PF00069">
    <property type="entry name" value="Pkinase"/>
    <property type="match status" value="1"/>
</dbReference>
<evidence type="ECO:0000256" key="12">
    <source>
        <dbReference type="ARBA" id="ARBA00047899"/>
    </source>
</evidence>
<evidence type="ECO:0000256" key="1">
    <source>
        <dbReference type="ARBA" id="ARBA00001917"/>
    </source>
</evidence>
<dbReference type="FunFam" id="1.10.510.10:FF:000024">
    <property type="entry name" value="Probable serine/threonine-protein kinase cot-1"/>
    <property type="match status" value="1"/>
</dbReference>
<evidence type="ECO:0000256" key="7">
    <source>
        <dbReference type="ARBA" id="ARBA00022606"/>
    </source>
</evidence>
<keyword evidence="4" id="KW-0723">Serine/threonine-protein kinase</keyword>
<evidence type="ECO:0000256" key="9">
    <source>
        <dbReference type="ARBA" id="ARBA00022741"/>
    </source>
</evidence>
<dbReference type="Pfam" id="PF13426">
    <property type="entry name" value="PAS_9"/>
    <property type="match status" value="2"/>
</dbReference>
<evidence type="ECO:0000313" key="19">
    <source>
        <dbReference type="EMBL" id="ANC96872.1"/>
    </source>
</evidence>
<evidence type="ECO:0000256" key="6">
    <source>
        <dbReference type="ARBA" id="ARBA00022553"/>
    </source>
</evidence>
<evidence type="ECO:0000256" key="5">
    <source>
        <dbReference type="ARBA" id="ARBA00022543"/>
    </source>
</evidence>
<dbReference type="EMBL" id="KU700802">
    <property type="protein sequence ID" value="AML78503.1"/>
    <property type="molecule type" value="mRNA"/>
</dbReference>
<keyword evidence="11" id="KW-0067">ATP-binding</keyword>
<feature type="domain" description="PAC" evidence="17">
    <location>
        <begin position="259"/>
        <end position="313"/>
    </location>
</feature>
<reference evidence="19" key="1">
    <citation type="journal article" date="2015" name="Front. Plant Sci.">
        <title>The origin and evolution of phototropins.</title>
        <authorList>
            <person name="Li F.W."/>
            <person name="Rothfels C.J."/>
            <person name="Melkonian M."/>
            <person name="Villarreal J.C."/>
            <person name="Stevenson D.W."/>
            <person name="Graham S.W."/>
            <person name="Wong G.K."/>
            <person name="Mathews S."/>
            <person name="Pryer K.M."/>
        </authorList>
    </citation>
    <scope>NUCLEOTIDE SEQUENCE</scope>
</reference>
<keyword evidence="5" id="KW-0157">Chromophore</keyword>
<dbReference type="Gene3D" id="3.30.450.20">
    <property type="entry name" value="PAS domain"/>
    <property type="match status" value="2"/>
</dbReference>
<reference evidence="19" key="2">
    <citation type="submission" date="2015-07" db="EMBL/GenBank/DDBJ databases">
        <authorList>
            <person name="Noorani M."/>
        </authorList>
    </citation>
    <scope>NUCLEOTIDE SEQUENCE</scope>
</reference>
<dbReference type="PROSITE" id="PS50011">
    <property type="entry name" value="PROTEIN_KINASE_DOM"/>
    <property type="match status" value="1"/>
</dbReference>
<dbReference type="AlphaFoldDB" id="A0A126X1B2"/>
<keyword evidence="8" id="KW-0808">Transferase</keyword>
<dbReference type="InterPro" id="IPR000014">
    <property type="entry name" value="PAS"/>
</dbReference>
<dbReference type="CDD" id="cd05574">
    <property type="entry name" value="STKc_phototropin_like"/>
    <property type="match status" value="1"/>
</dbReference>
<evidence type="ECO:0000256" key="8">
    <source>
        <dbReference type="ARBA" id="ARBA00022679"/>
    </source>
</evidence>
<dbReference type="InterPro" id="IPR035965">
    <property type="entry name" value="PAS-like_dom_sf"/>
</dbReference>
<keyword evidence="7" id="KW-0716">Sensory transduction</keyword>
<dbReference type="InterPro" id="IPR008271">
    <property type="entry name" value="Ser/Thr_kinase_AS"/>
</dbReference>
<dbReference type="SMART" id="SM00220">
    <property type="entry name" value="S_TKc"/>
    <property type="match status" value="1"/>
</dbReference>
<dbReference type="InterPro" id="IPR001610">
    <property type="entry name" value="PAC"/>
</dbReference>
<gene>
    <name evidence="19" type="primary">PHOT</name>
</gene>
<evidence type="ECO:0000256" key="3">
    <source>
        <dbReference type="ARBA" id="ARBA00012513"/>
    </source>
</evidence>